<dbReference type="GO" id="GO:0008658">
    <property type="term" value="F:penicillin binding"/>
    <property type="evidence" value="ECO:0007669"/>
    <property type="project" value="InterPro"/>
</dbReference>
<evidence type="ECO:0000256" key="13">
    <source>
        <dbReference type="ARBA" id="ARBA00022801"/>
    </source>
</evidence>
<evidence type="ECO:0000256" key="26">
    <source>
        <dbReference type="SAM" id="MobiDB-lite"/>
    </source>
</evidence>
<comment type="catalytic activity">
    <reaction evidence="22">
        <text>Preferential cleavage: (Ac)2-L-Lys-D-Ala-|-D-Ala. Also transpeptidation of peptidyl-alanyl moieties that are N-acyl substituents of D-alanine.</text>
        <dbReference type="EC" id="3.4.16.4"/>
    </reaction>
</comment>
<feature type="compositionally biased region" description="Acidic residues" evidence="26">
    <location>
        <begin position="743"/>
        <end position="759"/>
    </location>
</feature>
<dbReference type="FunFam" id="1.10.3810.10:FF:000001">
    <property type="entry name" value="Penicillin-binding protein 1A"/>
    <property type="match status" value="1"/>
</dbReference>
<keyword evidence="10" id="KW-0328">Glycosyltransferase</keyword>
<dbReference type="InterPro" id="IPR050396">
    <property type="entry name" value="Glycosyltr_51/Transpeptidase"/>
</dbReference>
<dbReference type="GO" id="GO:0009252">
    <property type="term" value="P:peptidoglycan biosynthetic process"/>
    <property type="evidence" value="ECO:0007669"/>
    <property type="project" value="UniProtKB-UniPathway"/>
</dbReference>
<dbReference type="SUPFAM" id="SSF56601">
    <property type="entry name" value="beta-lactamase/transpeptidase-like"/>
    <property type="match status" value="1"/>
</dbReference>
<dbReference type="GO" id="GO:0009002">
    <property type="term" value="F:serine-type D-Ala-D-Ala carboxypeptidase activity"/>
    <property type="evidence" value="ECO:0007669"/>
    <property type="project" value="UniProtKB-EC"/>
</dbReference>
<accession>A0A1M7HVY7</accession>
<gene>
    <name evidence="30" type="ORF">SAMN02746066_01613</name>
</gene>
<dbReference type="EC" id="3.4.16.4" evidence="6"/>
<comment type="catalytic activity">
    <reaction evidence="24">
        <text>[GlcNAc-(1-&gt;4)-Mur2Ac(oyl-L-Ala-gamma-D-Glu-L-Lys-D-Ala-D-Ala)](n)-di-trans,octa-cis-undecaprenyl diphosphate + beta-D-GlcNAc-(1-&gt;4)-Mur2Ac(oyl-L-Ala-gamma-D-Glu-L-Lys-D-Ala-D-Ala)-di-trans,octa-cis-undecaprenyl diphosphate = [GlcNAc-(1-&gt;4)-Mur2Ac(oyl-L-Ala-gamma-D-Glu-L-Lys-D-Ala-D-Ala)](n+1)-di-trans,octa-cis-undecaprenyl diphosphate + di-trans,octa-cis-undecaprenyl diphosphate + H(+)</text>
        <dbReference type="Rhea" id="RHEA:23708"/>
        <dbReference type="Rhea" id="RHEA-COMP:9602"/>
        <dbReference type="Rhea" id="RHEA-COMP:9603"/>
        <dbReference type="ChEBI" id="CHEBI:15378"/>
        <dbReference type="ChEBI" id="CHEBI:58405"/>
        <dbReference type="ChEBI" id="CHEBI:60033"/>
        <dbReference type="ChEBI" id="CHEBI:78435"/>
        <dbReference type="EC" id="2.4.99.28"/>
    </reaction>
</comment>
<evidence type="ECO:0000256" key="16">
    <source>
        <dbReference type="ARBA" id="ARBA00022984"/>
    </source>
</evidence>
<dbReference type="GO" id="GO:0071555">
    <property type="term" value="P:cell wall organization"/>
    <property type="evidence" value="ECO:0007669"/>
    <property type="project" value="UniProtKB-KW"/>
</dbReference>
<comment type="similarity">
    <text evidence="5">In the N-terminal section; belongs to the glycosyltransferase 51 family.</text>
</comment>
<keyword evidence="31" id="KW-1185">Reference proteome</keyword>
<proteinExistence type="inferred from homology"/>
<sequence length="833" mass="93223">MNNDSRNNGNKSNGTRGTNRSTTSGGTANRTSTGGKKPPKTKKQLKREKAIKFRKKHPVLHHMKFAGKVLCLVLLIAVLILILLFYNKYGKKVLNMQSEARKFVSESTLDTFRSTETSIVYGANGKIISELKGEKDLYYLDYSDIPKEVVEAFITIEDKNFLKHKGVDLKANLRAVLALVKNRGAIKQGASTITQQLSRNIFLTHTVSWERKIEEIFIATELEKKYEKWQILEFYINNVYFANGYYGIQAASEGYFSKEVDDLTLSEIAFLCAIPNNPTVFDPMDNYDNTISRRNRILKQMYEDGKISKSEYQEAYDQDITLDVKKIKKKDYVETYVNHSATRALMQANGFTFRYDFESEEDEADYKERYTSLYNECQQSLYRSGYRIYTSIDMTQQKLLQNSVDEALAKFTDVTKDGVYKLQSSAVCIDNETGYVTAIVGGRKQKSTGYTLNRAFQSYRQPGSAIKPLIVYTPALENGHYPEETVNDQKFEGGPSNSNGAYSGKITLRKAVEQSKNTIAWKLFEEITPKVGLRYLKRMNFAKIDKNDYYPASALGGFTNGVSAVEMASGFATLENDGIYREPTCIVKITDAEGKVIVGSEKSDYQVYDKNAARMMTDILTGVVKYGTGRGLSIPGMATAGKTGTTNERKDGWFVGYTPYYTTSVWVGYDMPQTLDGLMGSTYPGQIWYNFMTQIHEGLESMTFPKYVDTSPKEDILQGETEEVVPEEEEEDEITDDQGGVIEDPEDNQDNEDTTDTPDDTQQPDRPGKPDKPGNGNQGSSGGSEGTDEDDGIIDDGDDGMDPDDEDGVVDEPEEPQLPNDGNNGAVNQGSGT</sequence>
<protein>
    <recommendedName>
        <fullName evidence="7">Penicillin-binding protein 1A</fullName>
        <ecNumber evidence="23">2.4.99.28</ecNumber>
        <ecNumber evidence="6">3.4.16.4</ecNumber>
    </recommendedName>
</protein>
<evidence type="ECO:0000256" key="6">
    <source>
        <dbReference type="ARBA" id="ARBA00012448"/>
    </source>
</evidence>
<feature type="domain" description="Glycosyl transferase family 51" evidence="29">
    <location>
        <begin position="125"/>
        <end position="301"/>
    </location>
</feature>
<dbReference type="UniPathway" id="UPA00219"/>
<keyword evidence="19" id="KW-0046">Antibiotic resistance</keyword>
<evidence type="ECO:0000256" key="23">
    <source>
        <dbReference type="ARBA" id="ARBA00044770"/>
    </source>
</evidence>
<dbReference type="GO" id="GO:0006508">
    <property type="term" value="P:proteolysis"/>
    <property type="evidence" value="ECO:0007669"/>
    <property type="project" value="UniProtKB-KW"/>
</dbReference>
<dbReference type="EMBL" id="FRCP01000008">
    <property type="protein sequence ID" value="SHM32666.1"/>
    <property type="molecule type" value="Genomic_DNA"/>
</dbReference>
<keyword evidence="13" id="KW-0378">Hydrolase</keyword>
<keyword evidence="12 27" id="KW-0812">Transmembrane</keyword>
<organism evidence="30 31">
    <name type="scientific">Anaerosporobacter mobilis DSM 15930</name>
    <dbReference type="NCBI Taxonomy" id="1120996"/>
    <lineage>
        <taxon>Bacteria</taxon>
        <taxon>Bacillati</taxon>
        <taxon>Bacillota</taxon>
        <taxon>Clostridia</taxon>
        <taxon>Lachnospirales</taxon>
        <taxon>Lachnospiraceae</taxon>
        <taxon>Anaerosporobacter</taxon>
    </lineage>
</organism>
<evidence type="ECO:0000313" key="30">
    <source>
        <dbReference type="EMBL" id="SHM32666.1"/>
    </source>
</evidence>
<dbReference type="InterPro" id="IPR012338">
    <property type="entry name" value="Beta-lactam/transpept-like"/>
</dbReference>
<dbReference type="Proteomes" id="UP000184038">
    <property type="component" value="Unassembled WGS sequence"/>
</dbReference>
<keyword evidence="14" id="KW-0133">Cell shape</keyword>
<dbReference type="GO" id="GO:0008955">
    <property type="term" value="F:peptidoglycan glycosyltransferase activity"/>
    <property type="evidence" value="ECO:0007669"/>
    <property type="project" value="UniProtKB-EC"/>
</dbReference>
<evidence type="ECO:0000256" key="15">
    <source>
        <dbReference type="ARBA" id="ARBA00022968"/>
    </source>
</evidence>
<dbReference type="SUPFAM" id="SSF53955">
    <property type="entry name" value="Lysozyme-like"/>
    <property type="match status" value="1"/>
</dbReference>
<evidence type="ECO:0000256" key="8">
    <source>
        <dbReference type="ARBA" id="ARBA00022645"/>
    </source>
</evidence>
<keyword evidence="8" id="KW-0121">Carboxypeptidase</keyword>
<keyword evidence="15" id="KW-0735">Signal-anchor</keyword>
<dbReference type="PANTHER" id="PTHR32282">
    <property type="entry name" value="BINDING PROTEIN TRANSPEPTIDASE, PUTATIVE-RELATED"/>
    <property type="match status" value="1"/>
</dbReference>
<evidence type="ECO:0000256" key="18">
    <source>
        <dbReference type="ARBA" id="ARBA00023136"/>
    </source>
</evidence>
<feature type="region of interest" description="Disordered" evidence="26">
    <location>
        <begin position="714"/>
        <end position="833"/>
    </location>
</feature>
<evidence type="ECO:0000256" key="25">
    <source>
        <dbReference type="ARBA" id="ARBA00060592"/>
    </source>
</evidence>
<evidence type="ECO:0000256" key="14">
    <source>
        <dbReference type="ARBA" id="ARBA00022960"/>
    </source>
</evidence>
<evidence type="ECO:0000259" key="28">
    <source>
        <dbReference type="Pfam" id="PF00905"/>
    </source>
</evidence>
<evidence type="ECO:0000259" key="29">
    <source>
        <dbReference type="Pfam" id="PF00912"/>
    </source>
</evidence>
<evidence type="ECO:0000256" key="19">
    <source>
        <dbReference type="ARBA" id="ARBA00023251"/>
    </source>
</evidence>
<dbReference type="InterPro" id="IPR036950">
    <property type="entry name" value="PBP_transglycosylase"/>
</dbReference>
<feature type="compositionally biased region" description="Acidic residues" evidence="26">
    <location>
        <begin position="786"/>
        <end position="815"/>
    </location>
</feature>
<dbReference type="GO" id="GO:0046677">
    <property type="term" value="P:response to antibiotic"/>
    <property type="evidence" value="ECO:0007669"/>
    <property type="project" value="UniProtKB-KW"/>
</dbReference>
<dbReference type="RefSeq" id="WP_073285699.1">
    <property type="nucleotide sequence ID" value="NZ_FRCP01000008.1"/>
</dbReference>
<evidence type="ECO:0000256" key="5">
    <source>
        <dbReference type="ARBA" id="ARBA00007739"/>
    </source>
</evidence>
<keyword evidence="18 27" id="KW-0472">Membrane</keyword>
<evidence type="ECO:0000256" key="1">
    <source>
        <dbReference type="ARBA" id="ARBA00002624"/>
    </source>
</evidence>
<name>A0A1M7HVY7_9FIRM</name>
<feature type="compositionally biased region" description="Low complexity" evidence="26">
    <location>
        <begin position="1"/>
        <end position="27"/>
    </location>
</feature>
<feature type="compositionally biased region" description="Polar residues" evidence="26">
    <location>
        <begin position="820"/>
        <end position="833"/>
    </location>
</feature>
<feature type="domain" description="Penicillin-binding protein transpeptidase" evidence="28">
    <location>
        <begin position="425"/>
        <end position="692"/>
    </location>
</feature>
<evidence type="ECO:0000256" key="3">
    <source>
        <dbReference type="ARBA" id="ARBA00004752"/>
    </source>
</evidence>
<dbReference type="AlphaFoldDB" id="A0A1M7HVY7"/>
<reference evidence="30 31" key="1">
    <citation type="submission" date="2016-11" db="EMBL/GenBank/DDBJ databases">
        <authorList>
            <person name="Jaros S."/>
            <person name="Januszkiewicz K."/>
            <person name="Wedrychowicz H."/>
        </authorList>
    </citation>
    <scope>NUCLEOTIDE SEQUENCE [LARGE SCALE GENOMIC DNA]</scope>
    <source>
        <strain evidence="30 31">DSM 15930</strain>
    </source>
</reference>
<feature type="compositionally biased region" description="Acidic residues" evidence="26">
    <location>
        <begin position="720"/>
        <end position="736"/>
    </location>
</feature>
<dbReference type="NCBIfam" id="TIGR02074">
    <property type="entry name" value="PBP_1a_fam"/>
    <property type="match status" value="1"/>
</dbReference>
<evidence type="ECO:0000256" key="27">
    <source>
        <dbReference type="SAM" id="Phobius"/>
    </source>
</evidence>
<keyword evidence="11" id="KW-0808">Transferase</keyword>
<keyword evidence="20" id="KW-0511">Multifunctional enzyme</keyword>
<dbReference type="Pfam" id="PF00905">
    <property type="entry name" value="Transpeptidase"/>
    <property type="match status" value="1"/>
</dbReference>
<dbReference type="GO" id="GO:0008360">
    <property type="term" value="P:regulation of cell shape"/>
    <property type="evidence" value="ECO:0007669"/>
    <property type="project" value="UniProtKB-KW"/>
</dbReference>
<evidence type="ECO:0000256" key="4">
    <source>
        <dbReference type="ARBA" id="ARBA00007090"/>
    </source>
</evidence>
<evidence type="ECO:0000256" key="21">
    <source>
        <dbReference type="ARBA" id="ARBA00023316"/>
    </source>
</evidence>
<dbReference type="Gene3D" id="3.40.710.10">
    <property type="entry name" value="DD-peptidase/beta-lactamase superfamily"/>
    <property type="match status" value="1"/>
</dbReference>
<keyword evidence="21" id="KW-0961">Cell wall biogenesis/degradation</keyword>
<comment type="function">
    <text evidence="1">Cell wall formation. Synthesis of cross-linked peptidoglycan from the lipid intermediates. The enzyme has a penicillin-insensitive transglycosylase N-terminal domain (formation of linear glycan strands) and a penicillin-sensitive transpeptidase C-terminal domain (cross-linking of the peptide subunits).</text>
</comment>
<keyword evidence="16" id="KW-0573">Peptidoglycan synthesis</keyword>
<keyword evidence="9" id="KW-0645">Protease</keyword>
<feature type="compositionally biased region" description="Basic residues" evidence="26">
    <location>
        <begin position="37"/>
        <end position="46"/>
    </location>
</feature>
<dbReference type="STRING" id="1120996.SAMN02746066_01613"/>
<evidence type="ECO:0000256" key="17">
    <source>
        <dbReference type="ARBA" id="ARBA00022989"/>
    </source>
</evidence>
<evidence type="ECO:0000256" key="12">
    <source>
        <dbReference type="ARBA" id="ARBA00022692"/>
    </source>
</evidence>
<evidence type="ECO:0000256" key="20">
    <source>
        <dbReference type="ARBA" id="ARBA00023268"/>
    </source>
</evidence>
<evidence type="ECO:0000313" key="31">
    <source>
        <dbReference type="Proteomes" id="UP000184038"/>
    </source>
</evidence>
<dbReference type="GO" id="GO:0005886">
    <property type="term" value="C:plasma membrane"/>
    <property type="evidence" value="ECO:0007669"/>
    <property type="project" value="UniProtKB-SubCell"/>
</dbReference>
<feature type="compositionally biased region" description="Gly residues" evidence="26">
    <location>
        <begin position="776"/>
        <end position="785"/>
    </location>
</feature>
<dbReference type="EC" id="2.4.99.28" evidence="23"/>
<comment type="pathway">
    <text evidence="3">Cell wall biogenesis; peptidoglycan biosynthesis.</text>
</comment>
<evidence type="ECO:0000256" key="24">
    <source>
        <dbReference type="ARBA" id="ARBA00049902"/>
    </source>
</evidence>
<dbReference type="Pfam" id="PF00912">
    <property type="entry name" value="Transgly"/>
    <property type="match status" value="1"/>
</dbReference>
<evidence type="ECO:0000256" key="10">
    <source>
        <dbReference type="ARBA" id="ARBA00022676"/>
    </source>
</evidence>
<keyword evidence="17 27" id="KW-1133">Transmembrane helix</keyword>
<comment type="similarity">
    <text evidence="4">In the C-terminal section; belongs to the transpeptidase family.</text>
</comment>
<dbReference type="InterPro" id="IPR023346">
    <property type="entry name" value="Lysozyme-like_dom_sf"/>
</dbReference>
<evidence type="ECO:0000256" key="22">
    <source>
        <dbReference type="ARBA" id="ARBA00034000"/>
    </source>
</evidence>
<dbReference type="Gene3D" id="1.10.3810.10">
    <property type="entry name" value="Biosynthetic peptidoglycan transglycosylase-like"/>
    <property type="match status" value="1"/>
</dbReference>
<comment type="pathway">
    <text evidence="25">Glycan biosynthesis.</text>
</comment>
<evidence type="ECO:0000256" key="11">
    <source>
        <dbReference type="ARBA" id="ARBA00022679"/>
    </source>
</evidence>
<evidence type="ECO:0000256" key="7">
    <source>
        <dbReference type="ARBA" id="ARBA00018638"/>
    </source>
</evidence>
<feature type="transmembrane region" description="Helical" evidence="27">
    <location>
        <begin position="65"/>
        <end position="86"/>
    </location>
</feature>
<evidence type="ECO:0000256" key="9">
    <source>
        <dbReference type="ARBA" id="ARBA00022670"/>
    </source>
</evidence>
<dbReference type="InterPro" id="IPR001460">
    <property type="entry name" value="PCN-bd_Tpept"/>
</dbReference>
<dbReference type="InterPro" id="IPR001264">
    <property type="entry name" value="Glyco_trans_51"/>
</dbReference>
<dbReference type="PANTHER" id="PTHR32282:SF33">
    <property type="entry name" value="PEPTIDOGLYCAN GLYCOSYLTRANSFERASE"/>
    <property type="match status" value="1"/>
</dbReference>
<comment type="subcellular location">
    <subcellularLocation>
        <location evidence="2">Cell membrane</location>
        <topology evidence="2">Single-pass type II membrane protein</topology>
    </subcellularLocation>
</comment>
<feature type="region of interest" description="Disordered" evidence="26">
    <location>
        <begin position="1"/>
        <end position="47"/>
    </location>
</feature>
<evidence type="ECO:0000256" key="2">
    <source>
        <dbReference type="ARBA" id="ARBA00004401"/>
    </source>
</evidence>